<comment type="caution">
    <text evidence="2">The sequence shown here is derived from an EMBL/GenBank/DDBJ whole genome shotgun (WGS) entry which is preliminary data.</text>
</comment>
<evidence type="ECO:0000313" key="2">
    <source>
        <dbReference type="EMBL" id="CAF9938855.1"/>
    </source>
</evidence>
<protein>
    <recommendedName>
        <fullName evidence="4">Secreted protein</fullName>
    </recommendedName>
</protein>
<dbReference type="Proteomes" id="UP000664534">
    <property type="component" value="Unassembled WGS sequence"/>
</dbReference>
<keyword evidence="3" id="KW-1185">Reference proteome</keyword>
<reference evidence="2" key="1">
    <citation type="submission" date="2021-03" db="EMBL/GenBank/DDBJ databases">
        <authorList>
            <person name="Tagirdzhanova G."/>
        </authorList>
    </citation>
    <scope>NUCLEOTIDE SEQUENCE</scope>
</reference>
<sequence>MKPSIKRLLFTVAFVLTMTPYSTALPLQIRQSKDQLCSDMKTIKNQLIGIIADDHGDAAVIDETVDMLKREVANVIASSCQRDKALASCPKLQELSDFLVADGMNAPAVPDLLSIAPRVEFDLGCRERGGKV</sequence>
<dbReference type="EMBL" id="CAJPDT010000112">
    <property type="protein sequence ID" value="CAF9938855.1"/>
    <property type="molecule type" value="Genomic_DNA"/>
</dbReference>
<evidence type="ECO:0008006" key="4">
    <source>
        <dbReference type="Google" id="ProtNLM"/>
    </source>
</evidence>
<evidence type="ECO:0000256" key="1">
    <source>
        <dbReference type="SAM" id="SignalP"/>
    </source>
</evidence>
<evidence type="ECO:0000313" key="3">
    <source>
        <dbReference type="Proteomes" id="UP000664534"/>
    </source>
</evidence>
<name>A0A8H3PEV6_9LECA</name>
<dbReference type="AlphaFoldDB" id="A0A8H3PEV6"/>
<accession>A0A8H3PEV6</accession>
<keyword evidence="1" id="KW-0732">Signal</keyword>
<gene>
    <name evidence="2" type="ORF">IMSHALPRED_001115</name>
</gene>
<feature type="chain" id="PRO_5034586494" description="Secreted protein" evidence="1">
    <location>
        <begin position="25"/>
        <end position="132"/>
    </location>
</feature>
<feature type="signal peptide" evidence="1">
    <location>
        <begin position="1"/>
        <end position="24"/>
    </location>
</feature>
<proteinExistence type="predicted"/>
<organism evidence="2 3">
    <name type="scientific">Imshaugia aleurites</name>
    <dbReference type="NCBI Taxonomy" id="172621"/>
    <lineage>
        <taxon>Eukaryota</taxon>
        <taxon>Fungi</taxon>
        <taxon>Dikarya</taxon>
        <taxon>Ascomycota</taxon>
        <taxon>Pezizomycotina</taxon>
        <taxon>Lecanoromycetes</taxon>
        <taxon>OSLEUM clade</taxon>
        <taxon>Lecanoromycetidae</taxon>
        <taxon>Lecanorales</taxon>
        <taxon>Lecanorineae</taxon>
        <taxon>Parmeliaceae</taxon>
        <taxon>Imshaugia</taxon>
    </lineage>
</organism>